<evidence type="ECO:0000313" key="3">
    <source>
        <dbReference type="Proteomes" id="UP000001940"/>
    </source>
</evidence>
<keyword evidence="3" id="KW-1185">Reference proteome</keyword>
<dbReference type="WormBase" id="F37B4.10b">
    <property type="protein sequence ID" value="CE51110"/>
    <property type="gene ID" value="WBGene00018140"/>
</dbReference>
<accession>A0A0M7RDT5</accession>
<dbReference type="Bgee" id="WBGene00018140">
    <property type="expression patterns" value="Expressed in embryo and 4 other cell types or tissues"/>
</dbReference>
<dbReference type="ExpressionAtlas" id="A0A0M7RDT5">
    <property type="expression patterns" value="baseline and differential"/>
</dbReference>
<dbReference type="CTD" id="178746"/>
<dbReference type="Proteomes" id="UP000001940">
    <property type="component" value="Chromosome V"/>
</dbReference>
<dbReference type="OrthoDB" id="5832018at2759"/>
<gene>
    <name evidence="2" type="ORF">CELE_F37B4.10</name>
    <name evidence="2 4" type="ORF">F37B4.10</name>
</gene>
<dbReference type="AlphaFoldDB" id="A0A0M7RDT5"/>
<evidence type="ECO:0007829" key="5">
    <source>
        <dbReference type="PeptideAtlas" id="A0A0M7RDT5"/>
    </source>
</evidence>
<protein>
    <submittedName>
        <fullName evidence="2">C2H2-type domain-containing protein</fullName>
    </submittedName>
</protein>
<evidence type="ECO:0000313" key="2">
    <source>
        <dbReference type="EMBL" id="CUR30025.1"/>
    </source>
</evidence>
<proteinExistence type="evidence at protein level"/>
<evidence type="ECO:0000313" key="4">
    <source>
        <dbReference type="WormBase" id="F37B4.10b"/>
    </source>
</evidence>
<evidence type="ECO:0000256" key="1">
    <source>
        <dbReference type="SAM" id="MobiDB-lite"/>
    </source>
</evidence>
<keyword evidence="5" id="KW-1267">Proteomics identification</keyword>
<reference evidence="2 3" key="1">
    <citation type="journal article" date="1998" name="Science">
        <title>Genome sequence of the nematode C. elegans: a platform for investigating biology.</title>
        <authorList>
            <consortium name="The C. elegans sequencing consortium"/>
            <person name="Sulson J.E."/>
            <person name="Waterston R."/>
        </authorList>
    </citation>
    <scope>NUCLEOTIDE SEQUENCE [LARGE SCALE GENOMIC DNA]</scope>
    <source>
        <strain evidence="2 3">Bristol N2</strain>
    </source>
</reference>
<dbReference type="GeneID" id="178746"/>
<feature type="compositionally biased region" description="Polar residues" evidence="1">
    <location>
        <begin position="102"/>
        <end position="111"/>
    </location>
</feature>
<dbReference type="RefSeq" id="NP_001303726.1">
    <property type="nucleotide sequence ID" value="NM_001316797.1"/>
</dbReference>
<organism evidence="2 3">
    <name type="scientific">Caenorhabditis elegans</name>
    <dbReference type="NCBI Taxonomy" id="6239"/>
    <lineage>
        <taxon>Eukaryota</taxon>
        <taxon>Metazoa</taxon>
        <taxon>Ecdysozoa</taxon>
        <taxon>Nematoda</taxon>
        <taxon>Chromadorea</taxon>
        <taxon>Rhabditida</taxon>
        <taxon>Rhabditina</taxon>
        <taxon>Rhabditomorpha</taxon>
        <taxon>Rhabditoidea</taxon>
        <taxon>Rhabditidae</taxon>
        <taxon>Peloderinae</taxon>
        <taxon>Caenorhabditis</taxon>
    </lineage>
</organism>
<dbReference type="AGR" id="WB:WBGene00018140"/>
<feature type="region of interest" description="Disordered" evidence="1">
    <location>
        <begin position="83"/>
        <end position="111"/>
    </location>
</feature>
<name>A0A0M7RDT5_CAEEL</name>
<dbReference type="EMBL" id="BX284605">
    <property type="protein sequence ID" value="CUR30025.1"/>
    <property type="molecule type" value="Genomic_DNA"/>
</dbReference>
<sequence>MEITSESLHNPNALRAVKREPVLEVREVEVPTVNVAPVPARLPDFCPPARVPEHLQLNGFEDQQRDHESLQIKANIMPVSMPSTADGPLNRFSPDLVENDAGSDSSLQNGNDQAQFDAQEYQNQTAVTPLKLIEIIDEFLDRLKPMKQLGFVRPHKPVYCIVCLKYQKSFHTCNWKHTPGEDRVAEMWYRRFGKERPNGKTQLMKELCDIRQWIIQEGGLGTFQ</sequence>